<name>K8ERE4_9CHLO</name>
<sequence length="129" mass="14784">MEKLFVDTINTRFEKTNGLVFEVLTAMASAPSSSHHHRQQEPPSVVDVDKKKAKERKTARAVFDKQKQKWTKPKKISMKGKASMFLRFQQAVTLDDFLDGYNAQLTMTADKLSLLTPAERSKRSSYLNY</sequence>
<keyword evidence="3" id="KW-1185">Reference proteome</keyword>
<evidence type="ECO:0000313" key="3">
    <source>
        <dbReference type="Proteomes" id="UP000198341"/>
    </source>
</evidence>
<feature type="region of interest" description="Disordered" evidence="1">
    <location>
        <begin position="30"/>
        <end position="64"/>
    </location>
</feature>
<dbReference type="AlphaFoldDB" id="K8ERE4"/>
<feature type="compositionally biased region" description="Basic and acidic residues" evidence="1">
    <location>
        <begin position="47"/>
        <end position="64"/>
    </location>
</feature>
<accession>K8ERE4</accession>
<dbReference type="EMBL" id="FO082260">
    <property type="protein sequence ID" value="CCO20802.1"/>
    <property type="molecule type" value="Genomic_DNA"/>
</dbReference>
<dbReference type="KEGG" id="bpg:Bathy19g00290"/>
<organism evidence="2 3">
    <name type="scientific">Bathycoccus prasinos</name>
    <dbReference type="NCBI Taxonomy" id="41875"/>
    <lineage>
        <taxon>Eukaryota</taxon>
        <taxon>Viridiplantae</taxon>
        <taxon>Chlorophyta</taxon>
        <taxon>Mamiellophyceae</taxon>
        <taxon>Mamiellales</taxon>
        <taxon>Bathycoccaceae</taxon>
        <taxon>Bathycoccus</taxon>
    </lineage>
</organism>
<proteinExistence type="predicted"/>
<dbReference type="GeneID" id="19010680"/>
<protein>
    <submittedName>
        <fullName evidence="2">Uncharacterized protein</fullName>
    </submittedName>
</protein>
<dbReference type="Proteomes" id="UP000198341">
    <property type="component" value="Chromosome 19"/>
</dbReference>
<gene>
    <name evidence="2" type="ordered locus">Bathy19g00290</name>
</gene>
<dbReference type="RefSeq" id="XP_007508083.1">
    <property type="nucleotide sequence ID" value="XM_007508021.1"/>
</dbReference>
<reference evidence="2 3" key="1">
    <citation type="submission" date="2011-10" db="EMBL/GenBank/DDBJ databases">
        <authorList>
            <person name="Genoscope - CEA"/>
        </authorList>
    </citation>
    <scope>NUCLEOTIDE SEQUENCE [LARGE SCALE GENOMIC DNA]</scope>
    <source>
        <strain evidence="2 3">RCC 1105</strain>
    </source>
</reference>
<evidence type="ECO:0000313" key="2">
    <source>
        <dbReference type="EMBL" id="CCO20802.1"/>
    </source>
</evidence>
<evidence type="ECO:0000256" key="1">
    <source>
        <dbReference type="SAM" id="MobiDB-lite"/>
    </source>
</evidence>